<dbReference type="Gene3D" id="3.10.290.10">
    <property type="entry name" value="RNA-binding S4 domain"/>
    <property type="match status" value="1"/>
</dbReference>
<dbReference type="InterPro" id="IPR002942">
    <property type="entry name" value="S4_RNA-bd"/>
</dbReference>
<dbReference type="GO" id="GO:0016853">
    <property type="term" value="F:isomerase activity"/>
    <property type="evidence" value="ECO:0007669"/>
    <property type="project" value="UniProtKB-KW"/>
</dbReference>
<dbReference type="CDD" id="cd02869">
    <property type="entry name" value="PseudoU_synth_RluA_like"/>
    <property type="match status" value="1"/>
</dbReference>
<keyword evidence="2 4" id="KW-0413">Isomerase</keyword>
<evidence type="ECO:0000256" key="3">
    <source>
        <dbReference type="PROSITE-ProRule" id="PRU00182"/>
    </source>
</evidence>
<dbReference type="NCBIfam" id="TIGR00005">
    <property type="entry name" value="rluA_subfam"/>
    <property type="match status" value="1"/>
</dbReference>
<dbReference type="Proteomes" id="UP001194714">
    <property type="component" value="Unassembled WGS sequence"/>
</dbReference>
<keyword evidence="8" id="KW-1185">Reference proteome</keyword>
<evidence type="ECO:0000313" key="8">
    <source>
        <dbReference type="Proteomes" id="UP001194714"/>
    </source>
</evidence>
<feature type="domain" description="RNA-binding S4" evidence="6">
    <location>
        <begin position="44"/>
        <end position="101"/>
    </location>
</feature>
<keyword evidence="3" id="KW-0694">RNA-binding</keyword>
<comment type="similarity">
    <text evidence="1 4">Belongs to the pseudouridine synthase RluA family.</text>
</comment>
<dbReference type="Pfam" id="PF00849">
    <property type="entry name" value="PseudoU_synth_2"/>
    <property type="match status" value="1"/>
</dbReference>
<comment type="catalytic activity">
    <reaction evidence="4">
        <text>a uridine in RNA = a pseudouridine in RNA</text>
        <dbReference type="Rhea" id="RHEA:48348"/>
        <dbReference type="Rhea" id="RHEA-COMP:12068"/>
        <dbReference type="Rhea" id="RHEA-COMP:12069"/>
        <dbReference type="ChEBI" id="CHEBI:65314"/>
        <dbReference type="ChEBI" id="CHEBI:65315"/>
    </reaction>
</comment>
<evidence type="ECO:0000256" key="1">
    <source>
        <dbReference type="ARBA" id="ARBA00010876"/>
    </source>
</evidence>
<dbReference type="Pfam" id="PF01479">
    <property type="entry name" value="S4"/>
    <property type="match status" value="1"/>
</dbReference>
<comment type="function">
    <text evidence="4">Responsible for synthesis of pseudouridine from uracil.</text>
</comment>
<evidence type="ECO:0000256" key="5">
    <source>
        <dbReference type="SAM" id="MobiDB-lite"/>
    </source>
</evidence>
<sequence>MMKNLVVKDLNSQSAMGEEERESGEAAAAHRPQKLLCIEVKEKKRLDKLLAEHFPTHSRSYFQQLIEKGAVKRNGQAVKKREVPSVGDTIQVEFLKPAEIELQKEAIPLEILYEDEAILCINKPPGMVVHPAPGHHSGTFVNALLHHCDITSSEDLRPGIVHRLDKETSGILLAAKTPEAHQKLREAFSSREVEKEYLAITLGKPGCEVIDASIGRHPTKRKEMAISEKGRHATTLLEVLEGEGEFALVRARPITGRTHQIRVHLKHLGTPVMGDKVYGPEKLSRKLGVTRHLLHAHRLTFSHPLTGEKMVIKAPLPEDFKKSRLISSLDVE</sequence>
<evidence type="ECO:0000256" key="2">
    <source>
        <dbReference type="ARBA" id="ARBA00023235"/>
    </source>
</evidence>
<gene>
    <name evidence="7" type="ORF">NEPTK9_000855</name>
</gene>
<proteinExistence type="inferred from homology"/>
<dbReference type="InterPro" id="IPR006224">
    <property type="entry name" value="PsdUridine_synth_RluA-like_CS"/>
</dbReference>
<dbReference type="InterPro" id="IPR006225">
    <property type="entry name" value="PsdUridine_synth_RluC/D"/>
</dbReference>
<dbReference type="CDD" id="cd00165">
    <property type="entry name" value="S4"/>
    <property type="match status" value="1"/>
</dbReference>
<evidence type="ECO:0000313" key="7">
    <source>
        <dbReference type="EMBL" id="MBF5059345.1"/>
    </source>
</evidence>
<dbReference type="PANTHER" id="PTHR21600">
    <property type="entry name" value="MITOCHONDRIAL RNA PSEUDOURIDINE SYNTHASE"/>
    <property type="match status" value="1"/>
</dbReference>
<comment type="caution">
    <text evidence="7">The sequence shown here is derived from an EMBL/GenBank/DDBJ whole genome shotgun (WGS) entry which is preliminary data.</text>
</comment>
<reference evidence="7 8" key="1">
    <citation type="submission" date="2020-01" db="EMBL/GenBank/DDBJ databases">
        <title>Draft genome sequence of Cand. Neptunochlamydia vexilliferae K9.</title>
        <authorList>
            <person name="Schulz F."/>
            <person name="Koestlbacher S."/>
            <person name="Wascher F."/>
            <person name="Pizzetti I."/>
            <person name="Horn M."/>
        </authorList>
    </citation>
    <scope>NUCLEOTIDE SEQUENCE [LARGE SCALE GENOMIC DNA]</scope>
    <source>
        <strain evidence="7 8">K9</strain>
    </source>
</reference>
<evidence type="ECO:0000256" key="4">
    <source>
        <dbReference type="RuleBase" id="RU362028"/>
    </source>
</evidence>
<dbReference type="EMBL" id="JAAEJV010000019">
    <property type="protein sequence ID" value="MBF5059345.1"/>
    <property type="molecule type" value="Genomic_DNA"/>
</dbReference>
<dbReference type="PROSITE" id="PS01129">
    <property type="entry name" value="PSI_RLU"/>
    <property type="match status" value="1"/>
</dbReference>
<dbReference type="InterPro" id="IPR036986">
    <property type="entry name" value="S4_RNA-bd_sf"/>
</dbReference>
<dbReference type="InterPro" id="IPR050188">
    <property type="entry name" value="RluA_PseudoU_synthase"/>
</dbReference>
<feature type="region of interest" description="Disordered" evidence="5">
    <location>
        <begin position="1"/>
        <end position="28"/>
    </location>
</feature>
<dbReference type="PANTHER" id="PTHR21600:SF44">
    <property type="entry name" value="RIBOSOMAL LARGE SUBUNIT PSEUDOURIDINE SYNTHASE D"/>
    <property type="match status" value="1"/>
</dbReference>
<dbReference type="SUPFAM" id="SSF55174">
    <property type="entry name" value="Alpha-L RNA-binding motif"/>
    <property type="match status" value="1"/>
</dbReference>
<name>A0ABS0AYY9_9BACT</name>
<accession>A0ABS0AYY9</accession>
<dbReference type="EC" id="5.4.99.-" evidence="4"/>
<protein>
    <recommendedName>
        <fullName evidence="4">Pseudouridine synthase</fullName>
        <ecNumber evidence="4">5.4.99.-</ecNumber>
    </recommendedName>
</protein>
<dbReference type="InterPro" id="IPR006145">
    <property type="entry name" value="PsdUridine_synth_RsuA/RluA"/>
</dbReference>
<dbReference type="Gene3D" id="3.30.2350.10">
    <property type="entry name" value="Pseudouridine synthase"/>
    <property type="match status" value="1"/>
</dbReference>
<dbReference type="InterPro" id="IPR020103">
    <property type="entry name" value="PsdUridine_synth_cat_dom_sf"/>
</dbReference>
<dbReference type="SMART" id="SM00363">
    <property type="entry name" value="S4"/>
    <property type="match status" value="1"/>
</dbReference>
<evidence type="ECO:0000259" key="6">
    <source>
        <dbReference type="SMART" id="SM00363"/>
    </source>
</evidence>
<dbReference type="SUPFAM" id="SSF55120">
    <property type="entry name" value="Pseudouridine synthase"/>
    <property type="match status" value="1"/>
</dbReference>
<organism evidence="7 8">
    <name type="scientific">Candidatus Neptunichlamydia vexilliferae</name>
    <dbReference type="NCBI Taxonomy" id="1651774"/>
    <lineage>
        <taxon>Bacteria</taxon>
        <taxon>Pseudomonadati</taxon>
        <taxon>Chlamydiota</taxon>
        <taxon>Chlamydiia</taxon>
        <taxon>Parachlamydiales</taxon>
        <taxon>Simkaniaceae</taxon>
        <taxon>Candidatus Neptunichlamydia</taxon>
    </lineage>
</organism>
<dbReference type="PROSITE" id="PS50889">
    <property type="entry name" value="S4"/>
    <property type="match status" value="1"/>
</dbReference>
<dbReference type="RefSeq" id="WP_228547024.1">
    <property type="nucleotide sequence ID" value="NZ_JAAEJV010000019.1"/>
</dbReference>